<evidence type="ECO:0000313" key="8">
    <source>
        <dbReference type="Proteomes" id="UP001652642"/>
    </source>
</evidence>
<dbReference type="Gene3D" id="3.90.190.10">
    <property type="entry name" value="Protein tyrosine phosphatase superfamily"/>
    <property type="match status" value="1"/>
</dbReference>
<keyword evidence="2" id="KW-0378">Hydrolase</keyword>
<dbReference type="PANTHER" id="PTHR45983:SF1">
    <property type="entry name" value="TYROSINE-PROTEIN PHOSPHATASE NON-RECEPTOR TYPE 22"/>
    <property type="match status" value="1"/>
</dbReference>
<evidence type="ECO:0000256" key="5">
    <source>
        <dbReference type="SAM" id="MobiDB-lite"/>
    </source>
</evidence>
<dbReference type="GO" id="GO:0004726">
    <property type="term" value="F:non-membrane spanning protein tyrosine phosphatase activity"/>
    <property type="evidence" value="ECO:0007669"/>
    <property type="project" value="InterPro"/>
</dbReference>
<feature type="region of interest" description="Disordered" evidence="5">
    <location>
        <begin position="415"/>
        <end position="441"/>
    </location>
</feature>
<sequence>MISFTWFSSMDQREIVIQNLERAKSIICNTEEFTNEFLKLKRQSATCKADKIYPTSTSERPENVSKNRYKDILPYDHSRVKLSLITSDKDSHYINANFIKGVYEPKTYIATQGPLSTTVVDFWRMIWEYKVQIVVMACLEFEMGKRKCERYWVEVDETPLHFGPFCISCEAEKERKEYVIRILQVQLNDSEIRTVYHFHYKCWPDHDVPSSINPILQLIWEMRCYQAHSEVPICVHCSAGCGRTGVICALDYTWSLLKDGILPMNFSIFNMIQEMRTQRPLLVQTQEQYKLVYDAVIELFKRQLEEFSRNSDATAMESETHQRATQASQALKRLSRKLRHQPCTWSSEDPYFSSLSSDEPCSPALPAPAVSPIESVSSVSSAVDLTDQSLDSTSLDHSLYSSQAQNTHLLDAMVSSHQTGSPQLDEDNPPPLPKRTPESFIIPGEEDAPLLAASSNQQTFKNEKIRISKEWSSMSQLKFFDESVRLRPNKSLKLQRPRSEIHQDRSPSPSPPPLPERTPESFILADEESQPSVINNVVSLGDTGMKSTDKSSKDTKCFRRSKSLKIFQNVKNSICGPSSLVKPTGPEQANHFPSVLSFGHEKMLKGIGMKNFETTYSRVVAFSSKRPLPDE</sequence>
<feature type="region of interest" description="Disordered" evidence="5">
    <location>
        <begin position="490"/>
        <end position="519"/>
    </location>
</feature>
<gene>
    <name evidence="9" type="primary">PTPN22</name>
</gene>
<keyword evidence="3" id="KW-0904">Protein phosphatase</keyword>
<dbReference type="RefSeq" id="XP_020636237.2">
    <property type="nucleotide sequence ID" value="XM_020780578.2"/>
</dbReference>
<evidence type="ECO:0000256" key="1">
    <source>
        <dbReference type="ARBA" id="ARBA00013064"/>
    </source>
</evidence>
<dbReference type="Proteomes" id="UP001652642">
    <property type="component" value="Chromosome 4"/>
</dbReference>
<dbReference type="InterPro" id="IPR003595">
    <property type="entry name" value="Tyr_Pase_cat"/>
</dbReference>
<keyword evidence="8" id="KW-1185">Reference proteome</keyword>
<proteinExistence type="inferred from homology"/>
<evidence type="ECO:0000313" key="9">
    <source>
        <dbReference type="RefSeq" id="XP_020636237.2"/>
    </source>
</evidence>
<dbReference type="InterPro" id="IPR016130">
    <property type="entry name" value="Tyr_Pase_AS"/>
</dbReference>
<dbReference type="SMART" id="SM00404">
    <property type="entry name" value="PTPc_motif"/>
    <property type="match status" value="1"/>
</dbReference>
<evidence type="ECO:0000256" key="4">
    <source>
        <dbReference type="ARBA" id="ARBA00034734"/>
    </source>
</evidence>
<dbReference type="PANTHER" id="PTHR45983">
    <property type="entry name" value="TYROSINE PHOSPHATSE N18, PUTATIVE-RELATED"/>
    <property type="match status" value="1"/>
</dbReference>
<organism evidence="8 9">
    <name type="scientific">Pogona vitticeps</name>
    <name type="common">central bearded dragon</name>
    <dbReference type="NCBI Taxonomy" id="103695"/>
    <lineage>
        <taxon>Eukaryota</taxon>
        <taxon>Metazoa</taxon>
        <taxon>Chordata</taxon>
        <taxon>Craniata</taxon>
        <taxon>Vertebrata</taxon>
        <taxon>Euteleostomi</taxon>
        <taxon>Lepidosauria</taxon>
        <taxon>Squamata</taxon>
        <taxon>Bifurcata</taxon>
        <taxon>Unidentata</taxon>
        <taxon>Episquamata</taxon>
        <taxon>Toxicofera</taxon>
        <taxon>Iguania</taxon>
        <taxon>Acrodonta</taxon>
        <taxon>Agamidae</taxon>
        <taxon>Amphibolurinae</taxon>
        <taxon>Pogona</taxon>
    </lineage>
</organism>
<dbReference type="PROSITE" id="PS50055">
    <property type="entry name" value="TYR_PHOSPHATASE_PTP"/>
    <property type="match status" value="1"/>
</dbReference>
<name>A0A6J0SIR1_9SAUR</name>
<dbReference type="PROSITE" id="PS00383">
    <property type="entry name" value="TYR_PHOSPHATASE_1"/>
    <property type="match status" value="1"/>
</dbReference>
<reference evidence="9" key="1">
    <citation type="submission" date="2025-08" db="UniProtKB">
        <authorList>
            <consortium name="RefSeq"/>
        </authorList>
    </citation>
    <scope>IDENTIFICATION</scope>
</reference>
<feature type="region of interest" description="Disordered" evidence="5">
    <location>
        <begin position="312"/>
        <end position="331"/>
    </location>
</feature>
<dbReference type="InterPro" id="IPR029021">
    <property type="entry name" value="Prot-tyrosine_phosphatase-like"/>
</dbReference>
<protein>
    <recommendedName>
        <fullName evidence="1">protein-tyrosine-phosphatase</fullName>
        <ecNumber evidence="1">3.1.3.48</ecNumber>
    </recommendedName>
</protein>
<evidence type="ECO:0000256" key="3">
    <source>
        <dbReference type="ARBA" id="ARBA00022912"/>
    </source>
</evidence>
<dbReference type="InterPro" id="IPR047170">
    <property type="entry name" value="PTN12/18/22"/>
</dbReference>
<dbReference type="SUPFAM" id="SSF52799">
    <property type="entry name" value="(Phosphotyrosine protein) phosphatases II"/>
    <property type="match status" value="1"/>
</dbReference>
<evidence type="ECO:0000256" key="2">
    <source>
        <dbReference type="ARBA" id="ARBA00022801"/>
    </source>
</evidence>
<dbReference type="SMART" id="SM00194">
    <property type="entry name" value="PTPc"/>
    <property type="match status" value="1"/>
</dbReference>
<comment type="similarity">
    <text evidence="4">Belongs to the protein-tyrosine phosphatase family. Non-receptor class 4 subfamily.</text>
</comment>
<dbReference type="InterPro" id="IPR000387">
    <property type="entry name" value="Tyr_Pase_dom"/>
</dbReference>
<feature type="domain" description="Tyrosine-protein phosphatase" evidence="6">
    <location>
        <begin position="33"/>
        <end position="299"/>
    </location>
</feature>
<dbReference type="PROSITE" id="PS50056">
    <property type="entry name" value="TYR_PHOSPHATASE_2"/>
    <property type="match status" value="1"/>
</dbReference>
<evidence type="ECO:0000259" key="7">
    <source>
        <dbReference type="PROSITE" id="PS50056"/>
    </source>
</evidence>
<dbReference type="PRINTS" id="PR00700">
    <property type="entry name" value="PRTYPHPHTASE"/>
</dbReference>
<accession>A0A6J0SIR1</accession>
<dbReference type="InterPro" id="IPR000242">
    <property type="entry name" value="PTP_cat"/>
</dbReference>
<dbReference type="GeneID" id="110072332"/>
<feature type="domain" description="Tyrosine specific protein phosphatases" evidence="7">
    <location>
        <begin position="213"/>
        <end position="290"/>
    </location>
</feature>
<dbReference type="GO" id="GO:0005634">
    <property type="term" value="C:nucleus"/>
    <property type="evidence" value="ECO:0007669"/>
    <property type="project" value="TreeGrafter"/>
</dbReference>
<dbReference type="EC" id="3.1.3.48" evidence="1"/>
<dbReference type="GO" id="GO:0005737">
    <property type="term" value="C:cytoplasm"/>
    <property type="evidence" value="ECO:0007669"/>
    <property type="project" value="UniProtKB-SubCell"/>
</dbReference>
<dbReference type="AlphaFoldDB" id="A0A6J0SIR1"/>
<dbReference type="Pfam" id="PF00102">
    <property type="entry name" value="Y_phosphatase"/>
    <property type="match status" value="1"/>
</dbReference>
<evidence type="ECO:0000259" key="6">
    <source>
        <dbReference type="PROSITE" id="PS50055"/>
    </source>
</evidence>
<dbReference type="GO" id="GO:0050852">
    <property type="term" value="P:T cell receptor signaling pathway"/>
    <property type="evidence" value="ECO:0007669"/>
    <property type="project" value="TreeGrafter"/>
</dbReference>
<dbReference type="CTD" id="26191"/>
<dbReference type="GO" id="GO:0050868">
    <property type="term" value="P:negative regulation of T cell activation"/>
    <property type="evidence" value="ECO:0007669"/>
    <property type="project" value="TreeGrafter"/>
</dbReference>